<evidence type="ECO:0000256" key="9">
    <source>
        <dbReference type="ARBA" id="ARBA00023033"/>
    </source>
</evidence>
<evidence type="ECO:0000256" key="4">
    <source>
        <dbReference type="ARBA" id="ARBA00022692"/>
    </source>
</evidence>
<dbReference type="Pfam" id="PF00067">
    <property type="entry name" value="p450"/>
    <property type="match status" value="1"/>
</dbReference>
<keyword evidence="5" id="KW-0479">Metal-binding</keyword>
<evidence type="ECO:0000256" key="7">
    <source>
        <dbReference type="ARBA" id="ARBA00023002"/>
    </source>
</evidence>
<evidence type="ECO:0000313" key="12">
    <source>
        <dbReference type="EMBL" id="KZN00085.1"/>
    </source>
</evidence>
<keyword evidence="6" id="KW-1133">Transmembrane helix</keyword>
<keyword evidence="7" id="KW-0560">Oxidoreductase</keyword>
<organism evidence="12">
    <name type="scientific">Daucus carota subsp. sativus</name>
    <name type="common">Carrot</name>
    <dbReference type="NCBI Taxonomy" id="79200"/>
    <lineage>
        <taxon>Eukaryota</taxon>
        <taxon>Viridiplantae</taxon>
        <taxon>Streptophyta</taxon>
        <taxon>Embryophyta</taxon>
        <taxon>Tracheophyta</taxon>
        <taxon>Spermatophyta</taxon>
        <taxon>Magnoliopsida</taxon>
        <taxon>eudicotyledons</taxon>
        <taxon>Gunneridae</taxon>
        <taxon>Pentapetalae</taxon>
        <taxon>asterids</taxon>
        <taxon>campanulids</taxon>
        <taxon>Apiales</taxon>
        <taxon>Apiaceae</taxon>
        <taxon>Apioideae</taxon>
        <taxon>Scandiceae</taxon>
        <taxon>Daucinae</taxon>
        <taxon>Daucus</taxon>
        <taxon>Daucus sect. Daucus</taxon>
    </lineage>
</organism>
<dbReference type="GO" id="GO:0004497">
    <property type="term" value="F:monooxygenase activity"/>
    <property type="evidence" value="ECO:0007669"/>
    <property type="project" value="UniProtKB-KW"/>
</dbReference>
<accession>A0A165ZIW5</accession>
<evidence type="ECO:0000256" key="3">
    <source>
        <dbReference type="ARBA" id="ARBA00022617"/>
    </source>
</evidence>
<dbReference type="SUPFAM" id="SSF48264">
    <property type="entry name" value="Cytochrome P450"/>
    <property type="match status" value="1"/>
</dbReference>
<feature type="signal peptide" evidence="11">
    <location>
        <begin position="1"/>
        <end position="21"/>
    </location>
</feature>
<dbReference type="GO" id="GO:0020037">
    <property type="term" value="F:heme binding"/>
    <property type="evidence" value="ECO:0007669"/>
    <property type="project" value="InterPro"/>
</dbReference>
<keyword evidence="8" id="KW-0408">Iron</keyword>
<evidence type="ECO:0000256" key="2">
    <source>
        <dbReference type="ARBA" id="ARBA00010617"/>
    </source>
</evidence>
<evidence type="ECO:0000256" key="10">
    <source>
        <dbReference type="ARBA" id="ARBA00023136"/>
    </source>
</evidence>
<reference evidence="12" key="1">
    <citation type="journal article" date="2016" name="Nat. Genet.">
        <title>A high-quality carrot genome assembly provides new insights into carotenoid accumulation and asterid genome evolution.</title>
        <authorList>
            <person name="Iorizzo M."/>
            <person name="Ellison S."/>
            <person name="Senalik D."/>
            <person name="Zeng P."/>
            <person name="Satapoomin P."/>
            <person name="Huang J."/>
            <person name="Bowman M."/>
            <person name="Iovene M."/>
            <person name="Sanseverino W."/>
            <person name="Cavagnaro P."/>
            <person name="Yildiz M."/>
            <person name="Macko-Podgorni A."/>
            <person name="Moranska E."/>
            <person name="Grzebelus E."/>
            <person name="Grzebelus D."/>
            <person name="Ashrafi H."/>
            <person name="Zheng Z."/>
            <person name="Cheng S."/>
            <person name="Spooner D."/>
            <person name="Van Deynze A."/>
            <person name="Simon P."/>
        </authorList>
    </citation>
    <scope>NUCLEOTIDE SEQUENCE [LARGE SCALE GENOMIC DNA]</scope>
    <source>
        <tissue evidence="12">Leaf</tissue>
    </source>
</reference>
<sequence length="316" mass="36864">MVAAYWCFIFFIFFLYLLVKNQQKKNKNNPPSPRSLPLLGHLHLIKEPLHQTLETLSSKYGDILLLRFGLKKVLVICSPSAIEECFTRNDTVFANRPVSMATIHLSYDFTTMTVAPYGDLWRNLRRLAALEIFSPNRIAFFTDIRDNEIMLLINQLVKKCQGGGEKVELKTTFNELAFNILSMTIGGRRYYGENVEDAEEARNVRYVMREMLDISVNSNVGDLFPVLRWFDYGGVEKKMKDIMRRLDVFLQDLIDKRRGDRLVDDSDDDEDRTEHRKNWKKKNMVDHLLLLQDSEPENYPDKIIKGIILLSWQSSN</sequence>
<dbReference type="GO" id="GO:0005506">
    <property type="term" value="F:iron ion binding"/>
    <property type="evidence" value="ECO:0007669"/>
    <property type="project" value="InterPro"/>
</dbReference>
<dbReference type="OMA" id="SKTHRYN"/>
<comment type="similarity">
    <text evidence="2">Belongs to the cytochrome P450 family.</text>
</comment>
<dbReference type="GO" id="GO:0016020">
    <property type="term" value="C:membrane"/>
    <property type="evidence" value="ECO:0007669"/>
    <property type="project" value="UniProtKB-SubCell"/>
</dbReference>
<dbReference type="InterPro" id="IPR036396">
    <property type="entry name" value="Cyt_P450_sf"/>
</dbReference>
<feature type="chain" id="PRO_5007870034" description="Cytochrome P450" evidence="11">
    <location>
        <begin position="22"/>
        <end position="316"/>
    </location>
</feature>
<dbReference type="InterPro" id="IPR002401">
    <property type="entry name" value="Cyt_P450_E_grp-I"/>
</dbReference>
<evidence type="ECO:0000256" key="1">
    <source>
        <dbReference type="ARBA" id="ARBA00004167"/>
    </source>
</evidence>
<dbReference type="InterPro" id="IPR001128">
    <property type="entry name" value="Cyt_P450"/>
</dbReference>
<proteinExistence type="inferred from homology"/>
<keyword evidence="11" id="KW-0732">Signal</keyword>
<protein>
    <recommendedName>
        <fullName evidence="13">Cytochrome P450</fullName>
    </recommendedName>
</protein>
<evidence type="ECO:0000256" key="11">
    <source>
        <dbReference type="SAM" id="SignalP"/>
    </source>
</evidence>
<evidence type="ECO:0000256" key="5">
    <source>
        <dbReference type="ARBA" id="ARBA00022723"/>
    </source>
</evidence>
<evidence type="ECO:0000256" key="6">
    <source>
        <dbReference type="ARBA" id="ARBA00022989"/>
    </source>
</evidence>
<keyword evidence="9" id="KW-0503">Monooxygenase</keyword>
<evidence type="ECO:0000256" key="8">
    <source>
        <dbReference type="ARBA" id="ARBA00023004"/>
    </source>
</evidence>
<evidence type="ECO:0008006" key="13">
    <source>
        <dbReference type="Google" id="ProtNLM"/>
    </source>
</evidence>
<dbReference type="InterPro" id="IPR050651">
    <property type="entry name" value="Plant_Cytochrome_P450_Monoox"/>
</dbReference>
<name>A0A165ZIW5_DAUCS</name>
<dbReference type="AlphaFoldDB" id="A0A165ZIW5"/>
<keyword evidence="10" id="KW-0472">Membrane</keyword>
<dbReference type="Gene3D" id="1.10.630.10">
    <property type="entry name" value="Cytochrome P450"/>
    <property type="match status" value="1"/>
</dbReference>
<dbReference type="PRINTS" id="PR00463">
    <property type="entry name" value="EP450I"/>
</dbReference>
<comment type="subcellular location">
    <subcellularLocation>
        <location evidence="1">Membrane</location>
        <topology evidence="1">Single-pass membrane protein</topology>
    </subcellularLocation>
</comment>
<dbReference type="GO" id="GO:0016705">
    <property type="term" value="F:oxidoreductase activity, acting on paired donors, with incorporation or reduction of molecular oxygen"/>
    <property type="evidence" value="ECO:0007669"/>
    <property type="project" value="InterPro"/>
</dbReference>
<comment type="caution">
    <text evidence="12">The sequence shown here is derived from an EMBL/GenBank/DDBJ whole genome shotgun (WGS) entry which is preliminary data.</text>
</comment>
<dbReference type="Gramene" id="KZN00085">
    <property type="protein sequence ID" value="KZN00085"/>
    <property type="gene ID" value="DCAR_008839"/>
</dbReference>
<dbReference type="PANTHER" id="PTHR47947:SF62">
    <property type="entry name" value="CYTOCHROME P450, FAMILY 81, SUBFAMILY D, POLYPEPTIDE 5"/>
    <property type="match status" value="1"/>
</dbReference>
<dbReference type="EMBL" id="LNRQ01000003">
    <property type="protein sequence ID" value="KZN00085.1"/>
    <property type="molecule type" value="Genomic_DNA"/>
</dbReference>
<gene>
    <name evidence="12" type="ORF">DCAR_008839</name>
</gene>
<keyword evidence="4" id="KW-0812">Transmembrane</keyword>
<dbReference type="PANTHER" id="PTHR47947">
    <property type="entry name" value="CYTOCHROME P450 82C3-RELATED"/>
    <property type="match status" value="1"/>
</dbReference>
<keyword evidence="3" id="KW-0349">Heme</keyword>